<proteinExistence type="predicted"/>
<dbReference type="PANTHER" id="PTHR14499">
    <property type="entry name" value="POTASSIUM CHANNEL TETRAMERIZATION DOMAIN-CONTAINING"/>
    <property type="match status" value="1"/>
</dbReference>
<feature type="domain" description="Potassium channel tetramerisation-type BTB" evidence="2">
    <location>
        <begin position="69"/>
        <end position="152"/>
    </location>
</feature>
<dbReference type="eggNOG" id="ENOG502S5RA">
    <property type="taxonomic scope" value="Eukaryota"/>
</dbReference>
<feature type="compositionally biased region" description="Basic residues" evidence="1">
    <location>
        <begin position="282"/>
        <end position="291"/>
    </location>
</feature>
<protein>
    <recommendedName>
        <fullName evidence="2">Potassium channel tetramerisation-type BTB domain-containing protein</fullName>
    </recommendedName>
</protein>
<dbReference type="EMBL" id="KI913960">
    <property type="protein sequence ID" value="ETW03216.1"/>
    <property type="molecule type" value="Genomic_DNA"/>
</dbReference>
<dbReference type="Gene3D" id="3.30.710.10">
    <property type="entry name" value="Potassium Channel Kv1.1, Chain A"/>
    <property type="match status" value="1"/>
</dbReference>
<gene>
    <name evidence="3" type="ORF">H310_05620</name>
</gene>
<reference evidence="3" key="1">
    <citation type="submission" date="2013-12" db="EMBL/GenBank/DDBJ databases">
        <title>The Genome Sequence of Aphanomyces invadans NJM9701.</title>
        <authorList>
            <consortium name="The Broad Institute Genomics Platform"/>
            <person name="Russ C."/>
            <person name="Tyler B."/>
            <person name="van West P."/>
            <person name="Dieguez-Uribeondo J."/>
            <person name="Young S.K."/>
            <person name="Zeng Q."/>
            <person name="Gargeya S."/>
            <person name="Fitzgerald M."/>
            <person name="Abouelleil A."/>
            <person name="Alvarado L."/>
            <person name="Chapman S.B."/>
            <person name="Gainer-Dewar J."/>
            <person name="Goldberg J."/>
            <person name="Griggs A."/>
            <person name="Gujja S."/>
            <person name="Hansen M."/>
            <person name="Howarth C."/>
            <person name="Imamovic A."/>
            <person name="Ireland A."/>
            <person name="Larimer J."/>
            <person name="McCowan C."/>
            <person name="Murphy C."/>
            <person name="Pearson M."/>
            <person name="Poon T.W."/>
            <person name="Priest M."/>
            <person name="Roberts A."/>
            <person name="Saif S."/>
            <person name="Shea T."/>
            <person name="Sykes S."/>
            <person name="Wortman J."/>
            <person name="Nusbaum C."/>
            <person name="Birren B."/>
        </authorList>
    </citation>
    <scope>NUCLEOTIDE SEQUENCE [LARGE SCALE GENOMIC DNA]</scope>
    <source>
        <strain evidence="3">NJM9701</strain>
    </source>
</reference>
<dbReference type="GO" id="GO:0051260">
    <property type="term" value="P:protein homooligomerization"/>
    <property type="evidence" value="ECO:0007669"/>
    <property type="project" value="InterPro"/>
</dbReference>
<evidence type="ECO:0000313" key="3">
    <source>
        <dbReference type="EMBL" id="ETW03216.1"/>
    </source>
</evidence>
<organism evidence="3">
    <name type="scientific">Aphanomyces invadans</name>
    <dbReference type="NCBI Taxonomy" id="157072"/>
    <lineage>
        <taxon>Eukaryota</taxon>
        <taxon>Sar</taxon>
        <taxon>Stramenopiles</taxon>
        <taxon>Oomycota</taxon>
        <taxon>Saprolegniomycetes</taxon>
        <taxon>Saprolegniales</taxon>
        <taxon>Verrucalvaceae</taxon>
        <taxon>Aphanomyces</taxon>
    </lineage>
</organism>
<evidence type="ECO:0000259" key="2">
    <source>
        <dbReference type="Pfam" id="PF02214"/>
    </source>
</evidence>
<evidence type="ECO:0000256" key="1">
    <source>
        <dbReference type="SAM" id="MobiDB-lite"/>
    </source>
</evidence>
<dbReference type="CDD" id="cd18316">
    <property type="entry name" value="BTB_POZ_KCTD-like"/>
    <property type="match status" value="1"/>
</dbReference>
<dbReference type="InterPro" id="IPR011333">
    <property type="entry name" value="SKP1/BTB/POZ_sf"/>
</dbReference>
<dbReference type="AlphaFoldDB" id="A0A024U9W7"/>
<accession>A0A024U9W7</accession>
<dbReference type="PANTHER" id="PTHR14499:SF136">
    <property type="entry name" value="GH08630P"/>
    <property type="match status" value="1"/>
</dbReference>
<name>A0A024U9W7_9STRA</name>
<feature type="compositionally biased region" description="Basic and acidic residues" evidence="1">
    <location>
        <begin position="292"/>
        <end position="314"/>
    </location>
</feature>
<feature type="region of interest" description="Disordered" evidence="1">
    <location>
        <begin position="390"/>
        <end position="441"/>
    </location>
</feature>
<feature type="region of interest" description="Disordered" evidence="1">
    <location>
        <begin position="198"/>
        <end position="253"/>
    </location>
</feature>
<dbReference type="SUPFAM" id="SSF54695">
    <property type="entry name" value="POZ domain"/>
    <property type="match status" value="1"/>
</dbReference>
<dbReference type="STRING" id="157072.A0A024U9W7"/>
<dbReference type="VEuPathDB" id="FungiDB:H310_05620"/>
<dbReference type="GeneID" id="20082670"/>
<dbReference type="Pfam" id="PF02214">
    <property type="entry name" value="BTB_2"/>
    <property type="match status" value="1"/>
</dbReference>
<feature type="region of interest" description="Disordered" evidence="1">
    <location>
        <begin position="282"/>
        <end position="356"/>
    </location>
</feature>
<sequence>MIDDDLKERYRHVWASLEKEEKALALEKKSLSDEWIVIEKCQQCYEKDRATFEAMVRAKFEFLPDDDVVQFNIGGKLFKSTVKVWTRDRFSILAQLCTTMPKLSRDGRGHFYFDRDWWIFKYIYAFLRDKTLPHSLDVLRDLYYEASYYRITLLRHAIEAYLKNQTSGHEAAKVHHAFVSSDEIYRLPHGTTPTMTEQEWAMKRPPDSSTAASECKPVRRPSMTKGKEPELRAPPHVHPFRHEETKSRLNTHVQPPYTLPHYDQPPYDPALDFLDRRHHSNHTHFPHHSNHRTSDYDYDQSDHRMPCRDEDDHLRRRGGSFGDEYGRGSAPRRARDGDRWQHPMAFDSRRDTYNTDNDRIRDRHEMHHGDWDVKWHSPSSTMHDRRRYEVDVSGPGHHDRRHRHPHSDGNPKMAHLHGGTPLSPPLADPHGFLSRRKMSSM</sequence>
<dbReference type="RefSeq" id="XP_008868600.1">
    <property type="nucleotide sequence ID" value="XM_008870378.1"/>
</dbReference>
<feature type="compositionally biased region" description="Basic and acidic residues" evidence="1">
    <location>
        <begin position="333"/>
        <end position="356"/>
    </location>
</feature>
<dbReference type="OrthoDB" id="2414723at2759"/>
<dbReference type="InterPro" id="IPR003131">
    <property type="entry name" value="T1-type_BTB"/>
</dbReference>